<feature type="binding site" evidence="19">
    <location>
        <position position="334"/>
    </location>
    <ligand>
        <name>Zn(2+)</name>
        <dbReference type="ChEBI" id="CHEBI:29105"/>
        <label>1</label>
    </ligand>
</feature>
<comment type="cofactor">
    <cofactor evidence="20">
        <name>Fe cation</name>
        <dbReference type="ChEBI" id="CHEBI:24875"/>
    </cofactor>
</comment>
<evidence type="ECO:0000256" key="21">
    <source>
        <dbReference type="SAM" id="Phobius"/>
    </source>
</evidence>
<dbReference type="InterPro" id="IPR014430">
    <property type="entry name" value="Scs7"/>
</dbReference>
<dbReference type="FunCoup" id="A0A1Y1U9T1">
    <property type="interactions" value="88"/>
</dbReference>
<dbReference type="InParanoid" id="A0A1Y1U9T1"/>
<keyword evidence="9 18" id="KW-0256">Endoplasmic reticulum</keyword>
<keyword evidence="8 18" id="KW-0479">Metal-binding</keyword>
<evidence type="ECO:0000256" key="4">
    <source>
        <dbReference type="ARBA" id="ARBA00005747"/>
    </source>
</evidence>
<feature type="binding site" evidence="19">
    <location>
        <position position="230"/>
    </location>
    <ligand>
        <name>Zn(2+)</name>
        <dbReference type="ChEBI" id="CHEBI:29105"/>
        <label>1</label>
    </ligand>
</feature>
<comment type="caution">
    <text evidence="23">The sequence shown here is derived from an EMBL/GenBank/DDBJ whole genome shotgun (WGS) entry which is preliminary data.</text>
</comment>
<evidence type="ECO:0000256" key="1">
    <source>
        <dbReference type="ARBA" id="ARBA00004477"/>
    </source>
</evidence>
<evidence type="ECO:0000256" key="19">
    <source>
        <dbReference type="PIRSR" id="PIRSR005149-1"/>
    </source>
</evidence>
<evidence type="ECO:0000256" key="2">
    <source>
        <dbReference type="ARBA" id="ARBA00004991"/>
    </source>
</evidence>
<dbReference type="PIRSF" id="PIRSF005149">
    <property type="entry name" value="IPC-B_HD"/>
    <property type="match status" value="1"/>
</dbReference>
<reference evidence="23 24" key="1">
    <citation type="submission" date="2017-03" db="EMBL/GenBank/DDBJ databases">
        <title>Widespread Adenine N6-methylation of Active Genes in Fungi.</title>
        <authorList>
            <consortium name="DOE Joint Genome Institute"/>
            <person name="Mondo S.J."/>
            <person name="Dannebaum R.O."/>
            <person name="Kuo R.C."/>
            <person name="Louie K.B."/>
            <person name="Bewick A.J."/>
            <person name="Labutti K."/>
            <person name="Haridas S."/>
            <person name="Kuo A."/>
            <person name="Salamov A."/>
            <person name="Ahrendt S.R."/>
            <person name="Lau R."/>
            <person name="Bowen B.P."/>
            <person name="Lipzen A."/>
            <person name="Sullivan W."/>
            <person name="Andreopoulos W.B."/>
            <person name="Clum A."/>
            <person name="Lindquist E."/>
            <person name="Daum C."/>
            <person name="Northen T.R."/>
            <person name="Ramamoorthy G."/>
            <person name="Schmitz R.J."/>
            <person name="Gryganskyi A."/>
            <person name="Culley D."/>
            <person name="Magnuson J."/>
            <person name="James T.Y."/>
            <person name="O'Malley M.A."/>
            <person name="Stajich J.E."/>
            <person name="Spatafora J.W."/>
            <person name="Visel A."/>
            <person name="Grigoriev I.V."/>
        </authorList>
    </citation>
    <scope>NUCLEOTIDE SEQUENCE [LARGE SCALE GENOMIC DNA]</scope>
    <source>
        <strain evidence="23 24">NRRL Y-17943</strain>
    </source>
</reference>
<dbReference type="GO" id="GO:0080132">
    <property type="term" value="F:fatty acid 2-hydroxylase activity"/>
    <property type="evidence" value="ECO:0007669"/>
    <property type="project" value="InterPro"/>
</dbReference>
<proteinExistence type="inferred from homology"/>
<feature type="transmembrane region" description="Helical" evidence="21">
    <location>
        <begin position="287"/>
        <end position="308"/>
    </location>
</feature>
<dbReference type="SMART" id="SM01117">
    <property type="entry name" value="Cyt-b5"/>
    <property type="match status" value="1"/>
</dbReference>
<accession>A0A1Y1U9T1</accession>
<dbReference type="Proteomes" id="UP000193218">
    <property type="component" value="Unassembled WGS sequence"/>
</dbReference>
<feature type="binding site" evidence="19">
    <location>
        <position position="312"/>
    </location>
    <ligand>
        <name>Zn(2+)</name>
        <dbReference type="ChEBI" id="CHEBI:29105"/>
        <label>1</label>
    </ligand>
</feature>
<evidence type="ECO:0000256" key="5">
    <source>
        <dbReference type="ARBA" id="ARBA00022516"/>
    </source>
</evidence>
<dbReference type="GO" id="GO:0005789">
    <property type="term" value="C:endoplasmic reticulum membrane"/>
    <property type="evidence" value="ECO:0007669"/>
    <property type="project" value="UniProtKB-SubCell"/>
</dbReference>
<keyword evidence="15 18" id="KW-0443">Lipid metabolism</keyword>
<comment type="cofactor">
    <cofactor evidence="18 19">
        <name>Zn(2+)</name>
        <dbReference type="ChEBI" id="CHEBI:29105"/>
    </cofactor>
    <text evidence="18 19">Binds 2 Zn(2+) ions per subunit that likely form a catalytic dimetal center.</text>
</comment>
<gene>
    <name evidence="23" type="ORF">BD324DRAFT_653047</name>
</gene>
<protein>
    <recommendedName>
        <fullName evidence="18">Ceramide very long chain fatty acid hydroxylase</fullName>
        <ecNumber evidence="18">1.-.-.-</ecNumber>
    </recommendedName>
</protein>
<dbReference type="GO" id="GO:0005506">
    <property type="term" value="F:iron ion binding"/>
    <property type="evidence" value="ECO:0007669"/>
    <property type="project" value="UniProtKB-UniRule"/>
</dbReference>
<dbReference type="GeneID" id="33560407"/>
<evidence type="ECO:0000256" key="18">
    <source>
        <dbReference type="PIRNR" id="PIRNR005149"/>
    </source>
</evidence>
<feature type="binding site" evidence="19">
    <location>
        <position position="254"/>
    </location>
    <ligand>
        <name>Zn(2+)</name>
        <dbReference type="ChEBI" id="CHEBI:29105"/>
        <label>1</label>
    </ligand>
</feature>
<keyword evidence="5 18" id="KW-0444">Lipid biosynthesis</keyword>
<evidence type="ECO:0000256" key="10">
    <source>
        <dbReference type="ARBA" id="ARBA00022832"/>
    </source>
</evidence>
<keyword evidence="11 19" id="KW-0862">Zinc</keyword>
<keyword evidence="14 18" id="KW-0408">Iron</keyword>
<evidence type="ECO:0000256" key="7">
    <source>
        <dbReference type="ARBA" id="ARBA00022692"/>
    </source>
</evidence>
<keyword evidence="13 18" id="KW-0560">Oxidoreductase</keyword>
<evidence type="ECO:0000256" key="12">
    <source>
        <dbReference type="ARBA" id="ARBA00022989"/>
    </source>
</evidence>
<dbReference type="InterPro" id="IPR036400">
    <property type="entry name" value="Cyt_B5-like_heme/steroid_sf"/>
</dbReference>
<dbReference type="GO" id="GO:0020037">
    <property type="term" value="F:heme binding"/>
    <property type="evidence" value="ECO:0007669"/>
    <property type="project" value="InterPro"/>
</dbReference>
<dbReference type="PANTHER" id="PTHR12863">
    <property type="entry name" value="FATTY ACID HYDROXYLASE"/>
    <property type="match status" value="1"/>
</dbReference>
<dbReference type="FunFam" id="3.10.120.10:FF:000007">
    <property type="entry name" value="Sulfite oxidase, mitochondrial"/>
    <property type="match status" value="1"/>
</dbReference>
<evidence type="ECO:0000313" key="24">
    <source>
        <dbReference type="Proteomes" id="UP000193218"/>
    </source>
</evidence>
<evidence type="ECO:0000313" key="23">
    <source>
        <dbReference type="EMBL" id="ORX34789.1"/>
    </source>
</evidence>
<keyword evidence="16 18" id="KW-0472">Membrane</keyword>
<comment type="subcellular location">
    <subcellularLocation>
        <location evidence="1">Endoplasmic reticulum membrane</location>
        <topology evidence="1">Multi-pass membrane protein</topology>
    </subcellularLocation>
</comment>
<feature type="domain" description="Cytochrome b5 heme-binding" evidence="22">
    <location>
        <begin position="2"/>
        <end position="81"/>
    </location>
</feature>
<comment type="pathway">
    <text evidence="3">Lipid metabolism.</text>
</comment>
<dbReference type="OrthoDB" id="2204368at2759"/>
<comment type="similarity">
    <text evidence="4 18">Belongs to the sterol desaturase family. SCS7 subfamily.</text>
</comment>
<keyword evidence="10 18" id="KW-0276">Fatty acid metabolism</keyword>
<dbReference type="PANTHER" id="PTHR12863:SF1">
    <property type="entry name" value="FATTY ACID 2-HYDROXYLASE"/>
    <property type="match status" value="1"/>
</dbReference>
<evidence type="ECO:0000256" key="9">
    <source>
        <dbReference type="ARBA" id="ARBA00022824"/>
    </source>
</evidence>
<dbReference type="GO" id="GO:0006633">
    <property type="term" value="P:fatty acid biosynthetic process"/>
    <property type="evidence" value="ECO:0007669"/>
    <property type="project" value="UniProtKB-KW"/>
</dbReference>
<dbReference type="Pfam" id="PF00173">
    <property type="entry name" value="Cyt-b5"/>
    <property type="match status" value="1"/>
</dbReference>
<dbReference type="Pfam" id="PF04116">
    <property type="entry name" value="FA_hydroxylase"/>
    <property type="match status" value="1"/>
</dbReference>
<evidence type="ECO:0000256" key="16">
    <source>
        <dbReference type="ARBA" id="ARBA00023136"/>
    </source>
</evidence>
<feature type="binding site" description="axial binding residue" evidence="20">
    <location>
        <position position="37"/>
    </location>
    <ligand>
        <name>heme</name>
        <dbReference type="ChEBI" id="CHEBI:30413"/>
    </ligand>
    <ligandPart>
        <name>Fe</name>
        <dbReference type="ChEBI" id="CHEBI:18248"/>
    </ligandPart>
</feature>
<organism evidence="23 24">
    <name type="scientific">Kockovaella imperatae</name>
    <dbReference type="NCBI Taxonomy" id="4999"/>
    <lineage>
        <taxon>Eukaryota</taxon>
        <taxon>Fungi</taxon>
        <taxon>Dikarya</taxon>
        <taxon>Basidiomycota</taxon>
        <taxon>Agaricomycotina</taxon>
        <taxon>Tremellomycetes</taxon>
        <taxon>Tremellales</taxon>
        <taxon>Cuniculitremaceae</taxon>
        <taxon>Kockovaella</taxon>
    </lineage>
</organism>
<dbReference type="RefSeq" id="XP_021869031.1">
    <property type="nucleotide sequence ID" value="XM_022018598.1"/>
</dbReference>
<feature type="binding site" evidence="19">
    <location>
        <position position="335"/>
    </location>
    <ligand>
        <name>Zn(2+)</name>
        <dbReference type="ChEBI" id="CHEBI:29105"/>
        <label>1</label>
    </ligand>
</feature>
<keyword evidence="6 20" id="KW-0349">Heme</keyword>
<evidence type="ECO:0000256" key="8">
    <source>
        <dbReference type="ARBA" id="ARBA00022723"/>
    </source>
</evidence>
<name>A0A1Y1U9T1_9TREE</name>
<feature type="binding site" evidence="19">
    <location>
        <position position="331"/>
    </location>
    <ligand>
        <name>Zn(2+)</name>
        <dbReference type="ChEBI" id="CHEBI:29105"/>
        <label>1</label>
    </ligand>
</feature>
<feature type="binding site" evidence="19">
    <location>
        <position position="235"/>
    </location>
    <ligand>
        <name>Zn(2+)</name>
        <dbReference type="ChEBI" id="CHEBI:29105"/>
        <label>1</label>
    </ligand>
</feature>
<dbReference type="PROSITE" id="PS50255">
    <property type="entry name" value="CYTOCHROME_B5_2"/>
    <property type="match status" value="1"/>
</dbReference>
<keyword evidence="7 21" id="KW-0812">Transmembrane</keyword>
<dbReference type="AlphaFoldDB" id="A0A1Y1U9T1"/>
<dbReference type="EC" id="1.-.-.-" evidence="18"/>
<evidence type="ECO:0000256" key="17">
    <source>
        <dbReference type="ARBA" id="ARBA00023160"/>
    </source>
</evidence>
<evidence type="ECO:0000256" key="20">
    <source>
        <dbReference type="PIRSR" id="PIRSR005149-50"/>
    </source>
</evidence>
<feature type="binding site" description="axial binding residue" evidence="20">
    <location>
        <position position="64"/>
    </location>
    <ligand>
        <name>heme</name>
        <dbReference type="ChEBI" id="CHEBI:30413"/>
    </ligand>
    <ligandPart>
        <name>Fe</name>
        <dbReference type="ChEBI" id="CHEBI:18248"/>
    </ligandPart>
</feature>
<evidence type="ECO:0000256" key="13">
    <source>
        <dbReference type="ARBA" id="ARBA00023002"/>
    </source>
</evidence>
<dbReference type="EMBL" id="NBSH01000013">
    <property type="protein sequence ID" value="ORX34789.1"/>
    <property type="molecule type" value="Genomic_DNA"/>
</dbReference>
<comment type="pathway">
    <text evidence="2">Sphingolipid metabolism.</text>
</comment>
<dbReference type="InterPro" id="IPR001199">
    <property type="entry name" value="Cyt_B5-like_heme/steroid-bd"/>
</dbReference>
<dbReference type="InterPro" id="IPR018506">
    <property type="entry name" value="Cyt_B5_heme-BS"/>
</dbReference>
<feature type="binding site" evidence="19">
    <location>
        <position position="316"/>
    </location>
    <ligand>
        <name>Zn(2+)</name>
        <dbReference type="ChEBI" id="CHEBI:29105"/>
        <label>1</label>
    </ligand>
</feature>
<dbReference type="PRINTS" id="PR00363">
    <property type="entry name" value="CYTOCHROMEB5"/>
</dbReference>
<dbReference type="STRING" id="4999.A0A1Y1U9T1"/>
<evidence type="ECO:0000256" key="14">
    <source>
        <dbReference type="ARBA" id="ARBA00023004"/>
    </source>
</evidence>
<feature type="binding site" evidence="19">
    <location>
        <position position="258"/>
    </location>
    <ligand>
        <name>Zn(2+)</name>
        <dbReference type="ChEBI" id="CHEBI:29105"/>
        <label>1</label>
    </ligand>
</feature>
<feature type="binding site" evidence="19">
    <location>
        <position position="257"/>
    </location>
    <ligand>
        <name>Zn(2+)</name>
        <dbReference type="ChEBI" id="CHEBI:29105"/>
        <label>1</label>
    </ligand>
</feature>
<dbReference type="SUPFAM" id="SSF55856">
    <property type="entry name" value="Cytochrome b5-like heme/steroid binding domain"/>
    <property type="match status" value="1"/>
</dbReference>
<feature type="transmembrane region" description="Helical" evidence="21">
    <location>
        <begin position="164"/>
        <end position="181"/>
    </location>
</feature>
<dbReference type="InterPro" id="IPR006694">
    <property type="entry name" value="Fatty_acid_hydroxylase"/>
</dbReference>
<sequence>MSRIFALADVSKHKSRQSCYVSYKGSVYDVTSFLPDHPGGDDILLQYAGADVGQIMGDETEHVHSASAYDMMEEYKIGELGGDEKIVSEDWVPREDFHPDETDTLADFNRNKFLDLSKPLLVQVWNAPWTKEYYLSQVHNPRHLKESARLFDNDYLEALTRTKWYVVPLFWGPITIFLFYLSMMQFTDRTYTAVNLVTRLALPSASAVGKTLAAFFVGNVIWTILEYTLHRFLFHVDYYLPDANWAMMLHFLLHGIHHYLPMDRLRLVMPPTLFLALETPFTRLAHIIFPAPVANGIIAGSFTFYMLYDCMHYALHHTRLPQYMAEMKKYHLAHHYKNFELGFGVTSKIWDYVFNTVLPVATKGADTLKLA</sequence>
<evidence type="ECO:0000259" key="22">
    <source>
        <dbReference type="PROSITE" id="PS50255"/>
    </source>
</evidence>
<keyword evidence="17 18" id="KW-0275">Fatty acid biosynthesis</keyword>
<evidence type="ECO:0000256" key="11">
    <source>
        <dbReference type="ARBA" id="ARBA00022833"/>
    </source>
</evidence>
<evidence type="ECO:0000256" key="6">
    <source>
        <dbReference type="ARBA" id="ARBA00022617"/>
    </source>
</evidence>
<feature type="transmembrane region" description="Helical" evidence="21">
    <location>
        <begin position="201"/>
        <end position="222"/>
    </location>
</feature>
<evidence type="ECO:0000256" key="15">
    <source>
        <dbReference type="ARBA" id="ARBA00023098"/>
    </source>
</evidence>
<comment type="function">
    <text evidence="18">Ceramide hydroxylase involved in the hydroxylation of sphingolipid-associated very long chain fatty acids. Postulated to hydroxylate the very long chain fatty acid of dihydroceramides and phytoceramides at C-2.</text>
</comment>
<evidence type="ECO:0000256" key="3">
    <source>
        <dbReference type="ARBA" id="ARBA00005189"/>
    </source>
</evidence>
<dbReference type="PROSITE" id="PS00191">
    <property type="entry name" value="CYTOCHROME_B5_1"/>
    <property type="match status" value="1"/>
</dbReference>
<dbReference type="Gene3D" id="3.10.120.10">
    <property type="entry name" value="Cytochrome b5-like heme/steroid binding domain"/>
    <property type="match status" value="1"/>
</dbReference>
<keyword evidence="12 21" id="KW-1133">Transmembrane helix</keyword>
<keyword evidence="24" id="KW-1185">Reference proteome</keyword>